<comment type="caution">
    <text evidence="2">The sequence shown here is derived from an EMBL/GenBank/DDBJ whole genome shotgun (WGS) entry which is preliminary data.</text>
</comment>
<feature type="region of interest" description="Disordered" evidence="1">
    <location>
        <begin position="688"/>
        <end position="708"/>
    </location>
</feature>
<organism evidence="2 3">
    <name type="scientific">Euplotes crassus</name>
    <dbReference type="NCBI Taxonomy" id="5936"/>
    <lineage>
        <taxon>Eukaryota</taxon>
        <taxon>Sar</taxon>
        <taxon>Alveolata</taxon>
        <taxon>Ciliophora</taxon>
        <taxon>Intramacronucleata</taxon>
        <taxon>Spirotrichea</taxon>
        <taxon>Hypotrichia</taxon>
        <taxon>Euplotida</taxon>
        <taxon>Euplotidae</taxon>
        <taxon>Moneuplotes</taxon>
    </lineage>
</organism>
<sequence length="897" mass="104318">MNSIPIWGVKFWMESQKHKEKLQAKQEDATENKRGKKSPRQSVRVKRRASIKKKMSMKKLVVKEERKKSVKAKRPRLETDDDLERADDQRILNVKKTKVNVQARTFFKPSFADRKENLEKSATKIKIVDFGTREKVNSLKSKYFDMPAGEYWDCPIGGGIRSMYHLGKAAQKQALKIIIPPTIILRTDHKNMFVYTKPATKCVAVIKDSMTPKRIMNYLKDHLNRGGQNDPQNKNNRIKTSVYPKYIIRYGSKVDRNYISLFYKLSDVYQQILEDWGKYDMAIQPFLICKSRKPSVIRCEVDSKQRVKTFFLNSDKDVSDFPYLDKSKILNKWKDPLQFGKSKEEEKDDSSIVQKISDLHRIPNSELINYFCVSTEMEEPEINIMACRPSVYPKAEEWARESVCALERTFFMGEYKVSNWIIDFIQCVDGLTYLSQIKSFKCDKIQKLNTMKKNLISTRGKSAKNTLNWLFLKGLGVKNIQGSQDCQCLIFCSAIPEKMSQNISTFFKENSMIPSFHTKLLEWTLIERYKMEYKKVCQSDSFKDPHLLFPLLYIVNLTEEEISGLGKPKKEFSIMKILLNVLKKEDDKKNKSQALQENDTIKSGKTKLRSCYLCYCFLKMLYKNRNKVLTFQTPQTNATIAHLSSQNLSEWPMENYQRLLNLYVQCIKRAYHAELLVDPDQIKSSKYKPISRSKTYSSLRPKTSRVKPNSFITPREEEKGCQIKVTNNLSMNPPDNSADRKQSSSNFLSVQINNDLDVNSDMPIEMTPSVPAVPANGNIEIIRKKKKKNKSTLFYKRKNYTKYPKAPDQKESFYTEKPLDRMEKVKTEEKKSARNMSNMNRYSSSVPELTKVYQPKAGSKNKLRHSKTSRGCFRKRVASSQIQQRESGHKVSTIRCL</sequence>
<keyword evidence="3" id="KW-1185">Reference proteome</keyword>
<feature type="region of interest" description="Disordered" evidence="1">
    <location>
        <begin position="18"/>
        <end position="52"/>
    </location>
</feature>
<name>A0AAD1XVX8_EUPCR</name>
<gene>
    <name evidence="2" type="ORF">ECRASSUSDP1_LOCUS20807</name>
</gene>
<dbReference type="EMBL" id="CAMPGE010021239">
    <property type="protein sequence ID" value="CAI2379397.1"/>
    <property type="molecule type" value="Genomic_DNA"/>
</dbReference>
<feature type="compositionally biased region" description="Polar residues" evidence="1">
    <location>
        <begin position="692"/>
        <end position="708"/>
    </location>
</feature>
<evidence type="ECO:0000313" key="2">
    <source>
        <dbReference type="EMBL" id="CAI2379397.1"/>
    </source>
</evidence>
<reference evidence="2" key="1">
    <citation type="submission" date="2023-07" db="EMBL/GenBank/DDBJ databases">
        <authorList>
            <consortium name="AG Swart"/>
            <person name="Singh M."/>
            <person name="Singh A."/>
            <person name="Seah K."/>
            <person name="Emmerich C."/>
        </authorList>
    </citation>
    <scope>NUCLEOTIDE SEQUENCE</scope>
    <source>
        <strain evidence="2">DP1</strain>
    </source>
</reference>
<feature type="compositionally biased region" description="Basic residues" evidence="1">
    <location>
        <begin position="859"/>
        <end position="877"/>
    </location>
</feature>
<feature type="compositionally biased region" description="Basic residues" evidence="1">
    <location>
        <begin position="34"/>
        <end position="52"/>
    </location>
</feature>
<dbReference type="Proteomes" id="UP001295684">
    <property type="component" value="Unassembled WGS sequence"/>
</dbReference>
<dbReference type="AlphaFoldDB" id="A0AAD1XVX8"/>
<accession>A0AAD1XVX8</accession>
<feature type="compositionally biased region" description="Basic and acidic residues" evidence="1">
    <location>
        <begin position="18"/>
        <end position="33"/>
    </location>
</feature>
<evidence type="ECO:0000313" key="3">
    <source>
        <dbReference type="Proteomes" id="UP001295684"/>
    </source>
</evidence>
<protein>
    <submittedName>
        <fullName evidence="2">Uncharacterized protein</fullName>
    </submittedName>
</protein>
<evidence type="ECO:0000256" key="1">
    <source>
        <dbReference type="SAM" id="MobiDB-lite"/>
    </source>
</evidence>
<proteinExistence type="predicted"/>
<feature type="region of interest" description="Disordered" evidence="1">
    <location>
        <begin position="855"/>
        <end position="897"/>
    </location>
</feature>